<name>A0A836I3K0_9TRYP</name>
<keyword evidence="2" id="KW-1003">Cell membrane</keyword>
<gene>
    <name evidence="8" type="ORF">JKF63_04808</name>
</gene>
<evidence type="ECO:0000256" key="4">
    <source>
        <dbReference type="ARBA" id="ARBA00022989"/>
    </source>
</evidence>
<feature type="transmembrane region" description="Helical" evidence="6">
    <location>
        <begin position="546"/>
        <end position="568"/>
    </location>
</feature>
<feature type="transmembrane region" description="Helical" evidence="6">
    <location>
        <begin position="397"/>
        <end position="420"/>
    </location>
</feature>
<dbReference type="PANTHER" id="PTHR32522:SF5">
    <property type="entry name" value="ABC3 TRANSPORTER PERMEASE PROTEIN DOMAIN-CONTAINING PROTEIN"/>
    <property type="match status" value="1"/>
</dbReference>
<dbReference type="PANTHER" id="PTHR32522">
    <property type="match status" value="1"/>
</dbReference>
<evidence type="ECO:0000259" key="7">
    <source>
        <dbReference type="Pfam" id="PF02687"/>
    </source>
</evidence>
<feature type="domain" description="ABC3 transporter permease C-terminal" evidence="7">
    <location>
        <begin position="401"/>
        <end position="517"/>
    </location>
</feature>
<feature type="transmembrane region" description="Helical" evidence="6">
    <location>
        <begin position="973"/>
        <end position="994"/>
    </location>
</feature>
<dbReference type="InterPro" id="IPR003838">
    <property type="entry name" value="ABC3_permease_C"/>
</dbReference>
<evidence type="ECO:0000256" key="6">
    <source>
        <dbReference type="SAM" id="Phobius"/>
    </source>
</evidence>
<keyword evidence="9" id="KW-1185">Reference proteome</keyword>
<organism evidence="8 9">
    <name type="scientific">Porcisia hertigi</name>
    <dbReference type="NCBI Taxonomy" id="2761500"/>
    <lineage>
        <taxon>Eukaryota</taxon>
        <taxon>Discoba</taxon>
        <taxon>Euglenozoa</taxon>
        <taxon>Kinetoplastea</taxon>
        <taxon>Metakinetoplastina</taxon>
        <taxon>Trypanosomatida</taxon>
        <taxon>Trypanosomatidae</taxon>
        <taxon>Leishmaniinae</taxon>
        <taxon>Porcisia</taxon>
    </lineage>
</organism>
<reference evidence="8 9" key="1">
    <citation type="submission" date="2021-02" db="EMBL/GenBank/DDBJ databases">
        <title>Porcisia hertigi Genome sequencing and assembly.</title>
        <authorList>
            <person name="Almutairi H."/>
            <person name="Gatherer D."/>
        </authorList>
    </citation>
    <scope>NUCLEOTIDE SEQUENCE [LARGE SCALE GENOMIC DNA]</scope>
    <source>
        <strain evidence="8 9">C119</strain>
    </source>
</reference>
<dbReference type="AlphaFoldDB" id="A0A836I3K0"/>
<evidence type="ECO:0000313" key="9">
    <source>
        <dbReference type="Proteomes" id="UP000674318"/>
    </source>
</evidence>
<dbReference type="Proteomes" id="UP000674318">
    <property type="component" value="Unassembled WGS sequence"/>
</dbReference>
<sequence>MNIELSVDNLEGASEGTRLLKTLRLSLAYTGAEVFQRPRNIIIGIIAVMLLVFFSVVLITEIWKAPYILLRLAELTVGEMDIVLHGHGRVQLLNYTELNHSLSGVHTVISSAPRWLIRADLDSMEALREGAHASAGKGRAARTTLVNVLLINSELEKQANIGRGWKHREIGYSEAHISNSAANYIGVSSNKGQRVALSLSASILREFLGNDALSLNLTRPAEVTDALSFYRTAFFALNNIQEDSIPLLDLASLRMGATMVDAVESPDGKYSSALGNIVVMDCRELLTALVDQSCLLGPPIISLPPNYHFPTVADLLNLSSSSFPPVNIQDYAMMVIVMLQGRYDMYYADTKSRGRMLTEKTNKIMEAIGVDFQGEVLYPVEVVMETMDMFRVLATSAFVTVVVGTVLLGAILLFTLLQINAEERQFELAMMRAQGMPRIQIIGILVMQTLAFTLPGIASGLSLAFAVNAVLEVVLSNFTKAPPRFAEMPTAAIVIGTLMGLLLPLAATYGPVKRALGRGLRDALDVYRQTSNEVYVRMIRLEEMGLSMSQVLVSTFLVVLGFLVYYLVPMSLVFSDMMMFFILFDFVLISMIAGLCMVTYVVQEPMETLVLYLLLWGREIRLWTVIQKNLRSHHDRNSKAYMMFLISVACVVASGITFSTLSTVSAELAQLMTGAPVTVTSSAIRNPLDQKALDEFMKTEGKRFATHWAYTSFALHEYPQIASNTQVGNIVGEFRTIGVRAVTEFFMDSTYPDFNMVNTYNDNYEYPLNTIGQRDVIRSMYEHPPRHSIDQSNQIIVTGFPSWAKIPNLTLKQSYVIPMIISSAAQEEMGLSVDSAAQLRFSYTQKDKRKASTTFYLESRALMNRVSGFFAISSLPVLFTSGTILIPTEYFEAMLNPVSFDFLDDPTASMGEDAILEVRQAVLYVKLRKGITKEEREEFVNALQVHTNALAHTTTDTEMTVEQLKTIQNLIMLLLYFTSVICIILCAFMMWVTFISNVELNSWTFGVLRSLGFRTAQLMRSTVYEALCIVLSAFVFGLTVGTTVGITVAIVVCRILVIPLRINFPFALTLVIFGIVLMAAVVGPTASLRRLRNKPISSVLRGI</sequence>
<accession>A0A836I3K0</accession>
<protein>
    <recommendedName>
        <fullName evidence="7">ABC3 transporter permease C-terminal domain-containing protein</fullName>
    </recommendedName>
</protein>
<keyword evidence="3 6" id="KW-0812">Transmembrane</keyword>
<keyword evidence="5 6" id="KW-0472">Membrane</keyword>
<feature type="transmembrane region" description="Helical" evidence="6">
    <location>
        <begin position="441"/>
        <end position="471"/>
    </location>
</feature>
<dbReference type="RefSeq" id="XP_067756982.1">
    <property type="nucleotide sequence ID" value="XM_067900782.1"/>
</dbReference>
<dbReference type="EMBL" id="JAFJZO010000023">
    <property type="protein sequence ID" value="KAG5504359.1"/>
    <property type="molecule type" value="Genomic_DNA"/>
</dbReference>
<feature type="transmembrane region" description="Helical" evidence="6">
    <location>
        <begin position="1064"/>
        <end position="1088"/>
    </location>
</feature>
<feature type="transmembrane region" description="Helical" evidence="6">
    <location>
        <begin position="41"/>
        <end position="63"/>
    </location>
</feature>
<evidence type="ECO:0000256" key="1">
    <source>
        <dbReference type="ARBA" id="ARBA00004651"/>
    </source>
</evidence>
<evidence type="ECO:0000256" key="2">
    <source>
        <dbReference type="ARBA" id="ARBA00022475"/>
    </source>
</evidence>
<evidence type="ECO:0000256" key="5">
    <source>
        <dbReference type="ARBA" id="ARBA00023136"/>
    </source>
</evidence>
<keyword evidence="4 6" id="KW-1133">Transmembrane helix</keyword>
<feature type="transmembrane region" description="Helical" evidence="6">
    <location>
        <begin position="866"/>
        <end position="886"/>
    </location>
</feature>
<dbReference type="KEGG" id="phet:94290859"/>
<feature type="transmembrane region" description="Helical" evidence="6">
    <location>
        <begin position="580"/>
        <end position="602"/>
    </location>
</feature>
<dbReference type="Pfam" id="PF02687">
    <property type="entry name" value="FtsX"/>
    <property type="match status" value="2"/>
</dbReference>
<evidence type="ECO:0000256" key="3">
    <source>
        <dbReference type="ARBA" id="ARBA00022692"/>
    </source>
</evidence>
<comment type="subcellular location">
    <subcellularLocation>
        <location evidence="1">Cell membrane</location>
        <topology evidence="1">Multi-pass membrane protein</topology>
    </subcellularLocation>
</comment>
<proteinExistence type="predicted"/>
<feature type="domain" description="ABC3 transporter permease C-terminal" evidence="7">
    <location>
        <begin position="977"/>
        <end position="1095"/>
    </location>
</feature>
<comment type="caution">
    <text evidence="8">The sequence shown here is derived from an EMBL/GenBank/DDBJ whole genome shotgun (WGS) entry which is preliminary data.</text>
</comment>
<feature type="transmembrane region" description="Helical" evidence="6">
    <location>
        <begin position="1028"/>
        <end position="1058"/>
    </location>
</feature>
<dbReference type="GO" id="GO:0005886">
    <property type="term" value="C:plasma membrane"/>
    <property type="evidence" value="ECO:0007669"/>
    <property type="project" value="UniProtKB-SubCell"/>
</dbReference>
<feature type="transmembrane region" description="Helical" evidence="6">
    <location>
        <begin position="491"/>
        <end position="512"/>
    </location>
</feature>
<evidence type="ECO:0000313" key="8">
    <source>
        <dbReference type="EMBL" id="KAG5504359.1"/>
    </source>
</evidence>
<dbReference type="OrthoDB" id="312032at2759"/>
<dbReference type="GeneID" id="94290859"/>
<feature type="transmembrane region" description="Helical" evidence="6">
    <location>
        <begin position="640"/>
        <end position="661"/>
    </location>
</feature>